<keyword evidence="2" id="KW-1185">Reference proteome</keyword>
<proteinExistence type="predicted"/>
<reference evidence="1" key="1">
    <citation type="submission" date="2023-03" db="EMBL/GenBank/DDBJ databases">
        <title>Massive genome expansion in bonnet fungi (Mycena s.s.) driven by repeated elements and novel gene families across ecological guilds.</title>
        <authorList>
            <consortium name="Lawrence Berkeley National Laboratory"/>
            <person name="Harder C.B."/>
            <person name="Miyauchi S."/>
            <person name="Viragh M."/>
            <person name="Kuo A."/>
            <person name="Thoen E."/>
            <person name="Andreopoulos B."/>
            <person name="Lu D."/>
            <person name="Skrede I."/>
            <person name="Drula E."/>
            <person name="Henrissat B."/>
            <person name="Morin E."/>
            <person name="Kohler A."/>
            <person name="Barry K."/>
            <person name="LaButti K."/>
            <person name="Morin E."/>
            <person name="Salamov A."/>
            <person name="Lipzen A."/>
            <person name="Mereny Z."/>
            <person name="Hegedus B."/>
            <person name="Baldrian P."/>
            <person name="Stursova M."/>
            <person name="Weitz H."/>
            <person name="Taylor A."/>
            <person name="Grigoriev I.V."/>
            <person name="Nagy L.G."/>
            <person name="Martin F."/>
            <person name="Kauserud H."/>
        </authorList>
    </citation>
    <scope>NUCLEOTIDE SEQUENCE</scope>
    <source>
        <strain evidence="1">CBHHK200</strain>
    </source>
</reference>
<gene>
    <name evidence="1" type="ORF">C8F04DRAFT_1199253</name>
</gene>
<name>A0AAD6WNR7_9AGAR</name>
<comment type="caution">
    <text evidence="1">The sequence shown here is derived from an EMBL/GenBank/DDBJ whole genome shotgun (WGS) entry which is preliminary data.</text>
</comment>
<sequence length="309" mass="34017">MYMEGPSASLSVEEVIDSEESRYPESWISEAYGQQSRLKRKPYVVLNEPSDRVHEDDEFSESLAALKTAHARSGSDLFQPALVEIHYLSGGTYTERERPITEEKDRHAAENILHLCRISTPQGKRELKLDLILIVVALRIYTTTGGGPRTLRKDWLEAVGQCRYLRIPTLTRGNLHRVSLGDSGTHSHHNIGDSDSLSGARIPGSFGSKPFPGVGRVMIVRERGEISKLAFGACDNTAIPHSLLSLLGGRLDRCSPSMTGNVKPTPESAPYGLTRRHLALCIMEFHHGRNVKGGRAGVKGQGITLSDVR</sequence>
<evidence type="ECO:0000313" key="2">
    <source>
        <dbReference type="Proteomes" id="UP001218188"/>
    </source>
</evidence>
<dbReference type="EMBL" id="JARJCM010000351">
    <property type="protein sequence ID" value="KAJ7018186.1"/>
    <property type="molecule type" value="Genomic_DNA"/>
</dbReference>
<evidence type="ECO:0000313" key="1">
    <source>
        <dbReference type="EMBL" id="KAJ7018186.1"/>
    </source>
</evidence>
<protein>
    <submittedName>
        <fullName evidence="1">Uncharacterized protein</fullName>
    </submittedName>
</protein>
<accession>A0AAD6WNR7</accession>
<dbReference type="Proteomes" id="UP001218188">
    <property type="component" value="Unassembled WGS sequence"/>
</dbReference>
<dbReference type="AlphaFoldDB" id="A0AAD6WNR7"/>
<organism evidence="1 2">
    <name type="scientific">Mycena alexandri</name>
    <dbReference type="NCBI Taxonomy" id="1745969"/>
    <lineage>
        <taxon>Eukaryota</taxon>
        <taxon>Fungi</taxon>
        <taxon>Dikarya</taxon>
        <taxon>Basidiomycota</taxon>
        <taxon>Agaricomycotina</taxon>
        <taxon>Agaricomycetes</taxon>
        <taxon>Agaricomycetidae</taxon>
        <taxon>Agaricales</taxon>
        <taxon>Marasmiineae</taxon>
        <taxon>Mycenaceae</taxon>
        <taxon>Mycena</taxon>
    </lineage>
</organism>